<accession>A0A0B4XS64</accession>
<dbReference type="PROSITE" id="PS51857">
    <property type="entry name" value="CSD_2"/>
    <property type="match status" value="1"/>
</dbReference>
<feature type="transmembrane region" description="Helical" evidence="2">
    <location>
        <begin position="73"/>
        <end position="90"/>
    </location>
</feature>
<dbReference type="PRINTS" id="PR00050">
    <property type="entry name" value="COLDSHOCK"/>
</dbReference>
<dbReference type="InterPro" id="IPR002059">
    <property type="entry name" value="CSP_DNA-bd"/>
</dbReference>
<reference evidence="4 5" key="1">
    <citation type="journal article" date="2012" name="J. Bacteriol.">
        <title>Genome sequence of an alkane-degrading bacterium, Alcanivorax pacificus type strain W11-5, isolated from deep sea sediment.</title>
        <authorList>
            <person name="Lai Q."/>
            <person name="Shao Z."/>
        </authorList>
    </citation>
    <scope>NUCLEOTIDE SEQUENCE [LARGE SCALE GENOMIC DNA]</scope>
    <source>
        <strain evidence="4 5">W11-5</strain>
    </source>
</reference>
<evidence type="ECO:0000313" key="5">
    <source>
        <dbReference type="Proteomes" id="UP000006764"/>
    </source>
</evidence>
<dbReference type="SUPFAM" id="SSF50249">
    <property type="entry name" value="Nucleic acid-binding proteins"/>
    <property type="match status" value="1"/>
</dbReference>
<protein>
    <submittedName>
        <fullName evidence="4">DNA-binding domain-containing protein</fullName>
    </submittedName>
</protein>
<proteinExistence type="predicted"/>
<dbReference type="InterPro" id="IPR011129">
    <property type="entry name" value="CSD"/>
</dbReference>
<name>A0A0B4XS64_9GAMM</name>
<dbReference type="KEGG" id="apac:S7S_13450"/>
<organism evidence="4 5">
    <name type="scientific">Isoalcanivorax pacificus W11-5</name>
    <dbReference type="NCBI Taxonomy" id="391936"/>
    <lineage>
        <taxon>Bacteria</taxon>
        <taxon>Pseudomonadati</taxon>
        <taxon>Pseudomonadota</taxon>
        <taxon>Gammaproteobacteria</taxon>
        <taxon>Oceanospirillales</taxon>
        <taxon>Alcanivoracaceae</taxon>
        <taxon>Isoalcanivorax</taxon>
    </lineage>
</organism>
<gene>
    <name evidence="4" type="ORF">S7S_13450</name>
</gene>
<evidence type="ECO:0000256" key="1">
    <source>
        <dbReference type="RuleBase" id="RU000408"/>
    </source>
</evidence>
<dbReference type="PROSITE" id="PS00352">
    <property type="entry name" value="CSD_1"/>
    <property type="match status" value="1"/>
</dbReference>
<keyword evidence="4" id="KW-0238">DNA-binding</keyword>
<keyword evidence="2" id="KW-1133">Transmembrane helix</keyword>
<dbReference type="SMART" id="SM00357">
    <property type="entry name" value="CSP"/>
    <property type="match status" value="1"/>
</dbReference>
<evidence type="ECO:0000259" key="3">
    <source>
        <dbReference type="PROSITE" id="PS51857"/>
    </source>
</evidence>
<feature type="transmembrane region" description="Helical" evidence="2">
    <location>
        <begin position="96"/>
        <end position="117"/>
    </location>
</feature>
<comment type="subcellular location">
    <subcellularLocation>
        <location evidence="1">Cytoplasm</location>
    </subcellularLocation>
</comment>
<dbReference type="InterPro" id="IPR012340">
    <property type="entry name" value="NA-bd_OB-fold"/>
</dbReference>
<keyword evidence="2" id="KW-0812">Transmembrane</keyword>
<feature type="domain" description="CSD" evidence="3">
    <location>
        <begin position="129"/>
        <end position="193"/>
    </location>
</feature>
<evidence type="ECO:0000256" key="2">
    <source>
        <dbReference type="SAM" id="Phobius"/>
    </source>
</evidence>
<dbReference type="STRING" id="391936.S7S_13450"/>
<dbReference type="HOGENOM" id="CLU_1418853_0_0_6"/>
<dbReference type="CDD" id="cd04458">
    <property type="entry name" value="CSP_CDS"/>
    <property type="match status" value="1"/>
</dbReference>
<dbReference type="EMBL" id="CP004387">
    <property type="protein sequence ID" value="AJD49102.1"/>
    <property type="molecule type" value="Genomic_DNA"/>
</dbReference>
<dbReference type="InterPro" id="IPR019844">
    <property type="entry name" value="CSD_CS"/>
</dbReference>
<sequence length="195" mass="21370">MIFYMSFAFILATSGLGLALAPGNLIALWHPDQDGTQISPVLARQAGIGLLLAAALSALCVAAGALRRNLHWLLFLFLVAFVGSHGTALLDEPTGFIGLWLLIPVLLFALPLIPWRLPNLRHALSSRETLAGEIKWFNPNKGFGFITADDGREIFVHFRALENGGRRSLQQGSRVRFVINETDRGEQADRVVIES</sequence>
<dbReference type="Gene3D" id="2.40.50.140">
    <property type="entry name" value="Nucleic acid-binding proteins"/>
    <property type="match status" value="1"/>
</dbReference>
<dbReference type="PANTHER" id="PTHR11544">
    <property type="entry name" value="COLD SHOCK DOMAIN CONTAINING PROTEINS"/>
    <property type="match status" value="1"/>
</dbReference>
<dbReference type="GO" id="GO:0003677">
    <property type="term" value="F:DNA binding"/>
    <property type="evidence" value="ECO:0007669"/>
    <property type="project" value="UniProtKB-KW"/>
</dbReference>
<keyword evidence="2" id="KW-0472">Membrane</keyword>
<keyword evidence="5" id="KW-1185">Reference proteome</keyword>
<dbReference type="Pfam" id="PF00313">
    <property type="entry name" value="CSD"/>
    <property type="match status" value="1"/>
</dbReference>
<evidence type="ECO:0000313" key="4">
    <source>
        <dbReference type="EMBL" id="AJD49102.1"/>
    </source>
</evidence>
<dbReference type="AlphaFoldDB" id="A0A0B4XS64"/>
<dbReference type="InterPro" id="IPR050181">
    <property type="entry name" value="Cold_shock_domain"/>
</dbReference>
<dbReference type="Proteomes" id="UP000006764">
    <property type="component" value="Chromosome"/>
</dbReference>
<dbReference type="GO" id="GO:0005829">
    <property type="term" value="C:cytosol"/>
    <property type="evidence" value="ECO:0007669"/>
    <property type="project" value="UniProtKB-ARBA"/>
</dbReference>
<feature type="transmembrane region" description="Helical" evidence="2">
    <location>
        <begin position="47"/>
        <end position="66"/>
    </location>
</feature>